<comment type="caution">
    <text evidence="2">The sequence shown here is derived from an EMBL/GenBank/DDBJ whole genome shotgun (WGS) entry which is preliminary data.</text>
</comment>
<evidence type="ECO:0000256" key="1">
    <source>
        <dbReference type="SAM" id="MobiDB-lite"/>
    </source>
</evidence>
<dbReference type="EMBL" id="BDQI01000012">
    <property type="protein sequence ID" value="GAX53924.1"/>
    <property type="molecule type" value="Genomic_DNA"/>
</dbReference>
<feature type="region of interest" description="Disordered" evidence="1">
    <location>
        <begin position="84"/>
        <end position="104"/>
    </location>
</feature>
<dbReference type="Gene3D" id="3.40.630.30">
    <property type="match status" value="1"/>
</dbReference>
<keyword evidence="3" id="KW-1185">Reference proteome</keyword>
<dbReference type="Proteomes" id="UP000217446">
    <property type="component" value="Unassembled WGS sequence"/>
</dbReference>
<evidence type="ECO:0000313" key="2">
    <source>
        <dbReference type="EMBL" id="GAX53924.1"/>
    </source>
</evidence>
<evidence type="ECO:0000313" key="3">
    <source>
        <dbReference type="Proteomes" id="UP000217446"/>
    </source>
</evidence>
<sequence>MSGERHEVIVRRAEQADIEGLVACGSALFAEDAGTRDPGVDINWPREHGPRRFSSGLADPNRLLLVADRGDGEVVGYLTGTLLEPSAAPMPSVSTSATASHPSR</sequence>
<proteinExistence type="predicted"/>
<dbReference type="SUPFAM" id="SSF55729">
    <property type="entry name" value="Acyl-CoA N-acyltransferases (Nat)"/>
    <property type="match status" value="1"/>
</dbReference>
<organism evidence="2 3">
    <name type="scientific">Streptomyces olivochromogenes</name>
    <dbReference type="NCBI Taxonomy" id="1963"/>
    <lineage>
        <taxon>Bacteria</taxon>
        <taxon>Bacillati</taxon>
        <taxon>Actinomycetota</taxon>
        <taxon>Actinomycetes</taxon>
        <taxon>Kitasatosporales</taxon>
        <taxon>Streptomycetaceae</taxon>
        <taxon>Streptomyces</taxon>
    </lineage>
</organism>
<dbReference type="RefSeq" id="WP_159064436.1">
    <property type="nucleotide sequence ID" value="NZ_BDQI01000012.1"/>
</dbReference>
<reference evidence="3" key="1">
    <citation type="submission" date="2017-05" db="EMBL/GenBank/DDBJ databases">
        <title>Streptomyces olivochromogenes NBRC 3561 whole genome shotgun sequence.</title>
        <authorList>
            <person name="Dohra H."/>
            <person name="Kodani S."/>
        </authorList>
    </citation>
    <scope>NUCLEOTIDE SEQUENCE [LARGE SCALE GENOMIC DNA]</scope>
    <source>
        <strain evidence="3">NBRC 3561</strain>
    </source>
</reference>
<gene>
    <name evidence="2" type="ORF">SO3561_05455</name>
</gene>
<dbReference type="STRING" id="1963.AQJ27_32185"/>
<dbReference type="AlphaFoldDB" id="A0A250VIJ5"/>
<evidence type="ECO:0008006" key="4">
    <source>
        <dbReference type="Google" id="ProtNLM"/>
    </source>
</evidence>
<protein>
    <recommendedName>
        <fullName evidence="4">Acetyltransferase</fullName>
    </recommendedName>
</protein>
<name>A0A250VIJ5_STROL</name>
<dbReference type="InterPro" id="IPR016181">
    <property type="entry name" value="Acyl_CoA_acyltransferase"/>
</dbReference>
<feature type="compositionally biased region" description="Polar residues" evidence="1">
    <location>
        <begin position="92"/>
        <end position="104"/>
    </location>
</feature>
<accession>A0A250VIJ5</accession>